<evidence type="ECO:0000256" key="1">
    <source>
        <dbReference type="ARBA" id="ARBA00023015"/>
    </source>
</evidence>
<name>A0ABZ0D276_9BURK</name>
<dbReference type="InterPro" id="IPR009057">
    <property type="entry name" value="Homeodomain-like_sf"/>
</dbReference>
<sequence>MGASTPHHCDTTPHIASDDGLLDNSYVLGHHGFIYTSASLATTMTLRHPAVLLLSVDGRPFKTALPDGRVLSASALMVPPRVERSLDATDVPIVSLNIMPAHASYHVFRAMQQGGVRELDRHLFNTLNDELDALLHGRASIIEAELTFSRAVAEVQRVLPPAPAPDPRALPLIRMLDAHPELSLDALARKLGYSHQVMSRLFSSAVGMSMRDYQNWLKQRRVYDVLYTRRSITQVAYLAGFADSPQFTRTFQRWYGQTPSNARDPKHVRVFVHGGSNQPPGAPQDAG</sequence>
<dbReference type="RefSeq" id="WP_316702297.1">
    <property type="nucleotide sequence ID" value="NZ_CP136336.1"/>
</dbReference>
<dbReference type="Pfam" id="PF12833">
    <property type="entry name" value="HTH_18"/>
    <property type="match status" value="1"/>
</dbReference>
<keyword evidence="1" id="KW-0805">Transcription regulation</keyword>
<dbReference type="PANTHER" id="PTHR43280:SF2">
    <property type="entry name" value="HTH-TYPE TRANSCRIPTIONAL REGULATOR EXSA"/>
    <property type="match status" value="1"/>
</dbReference>
<evidence type="ECO:0000313" key="6">
    <source>
        <dbReference type="Proteomes" id="UP001303946"/>
    </source>
</evidence>
<protein>
    <submittedName>
        <fullName evidence="5">Helix-turn-helix transcriptional regulator</fullName>
    </submittedName>
</protein>
<organism evidence="5 6">
    <name type="scientific">Piscinibacter gummiphilus</name>
    <dbReference type="NCBI Taxonomy" id="946333"/>
    <lineage>
        <taxon>Bacteria</taxon>
        <taxon>Pseudomonadati</taxon>
        <taxon>Pseudomonadota</taxon>
        <taxon>Betaproteobacteria</taxon>
        <taxon>Burkholderiales</taxon>
        <taxon>Sphaerotilaceae</taxon>
        <taxon>Piscinibacter</taxon>
    </lineage>
</organism>
<dbReference type="InterPro" id="IPR020449">
    <property type="entry name" value="Tscrpt_reg_AraC-type_HTH"/>
</dbReference>
<keyword evidence="3" id="KW-0804">Transcription</keyword>
<dbReference type="PRINTS" id="PR00032">
    <property type="entry name" value="HTHARAC"/>
</dbReference>
<reference evidence="5 6" key="1">
    <citation type="submission" date="2023-10" db="EMBL/GenBank/DDBJ databases">
        <title>Bacteria for the degradation of biodegradable plastic PBAT(Polybutylene adipate terephthalate).</title>
        <authorList>
            <person name="Weon H.-Y."/>
            <person name="Yeon J."/>
        </authorList>
    </citation>
    <scope>NUCLEOTIDE SEQUENCE [LARGE SCALE GENOMIC DNA]</scope>
    <source>
        <strain evidence="5 6">SBD 7-3</strain>
    </source>
</reference>
<dbReference type="Proteomes" id="UP001303946">
    <property type="component" value="Chromosome"/>
</dbReference>
<dbReference type="SUPFAM" id="SSF46689">
    <property type="entry name" value="Homeodomain-like"/>
    <property type="match status" value="1"/>
</dbReference>
<dbReference type="InterPro" id="IPR018060">
    <property type="entry name" value="HTH_AraC"/>
</dbReference>
<evidence type="ECO:0000259" key="4">
    <source>
        <dbReference type="PROSITE" id="PS01124"/>
    </source>
</evidence>
<keyword evidence="6" id="KW-1185">Reference proteome</keyword>
<evidence type="ECO:0000256" key="3">
    <source>
        <dbReference type="ARBA" id="ARBA00023163"/>
    </source>
</evidence>
<proteinExistence type="predicted"/>
<dbReference type="SMART" id="SM00342">
    <property type="entry name" value="HTH_ARAC"/>
    <property type="match status" value="1"/>
</dbReference>
<evidence type="ECO:0000256" key="2">
    <source>
        <dbReference type="ARBA" id="ARBA00023125"/>
    </source>
</evidence>
<evidence type="ECO:0000313" key="5">
    <source>
        <dbReference type="EMBL" id="WOB09342.1"/>
    </source>
</evidence>
<dbReference type="Gene3D" id="1.10.10.60">
    <property type="entry name" value="Homeodomain-like"/>
    <property type="match status" value="2"/>
</dbReference>
<feature type="domain" description="HTH araC/xylS-type" evidence="4">
    <location>
        <begin position="167"/>
        <end position="265"/>
    </location>
</feature>
<keyword evidence="2" id="KW-0238">DNA-binding</keyword>
<dbReference type="EMBL" id="CP136336">
    <property type="protein sequence ID" value="WOB09342.1"/>
    <property type="molecule type" value="Genomic_DNA"/>
</dbReference>
<dbReference type="PROSITE" id="PS01124">
    <property type="entry name" value="HTH_ARAC_FAMILY_2"/>
    <property type="match status" value="1"/>
</dbReference>
<accession>A0ABZ0D276</accession>
<gene>
    <name evidence="5" type="ORF">RXV79_04600</name>
</gene>
<dbReference type="PANTHER" id="PTHR43280">
    <property type="entry name" value="ARAC-FAMILY TRANSCRIPTIONAL REGULATOR"/>
    <property type="match status" value="1"/>
</dbReference>